<evidence type="ECO:0000313" key="3">
    <source>
        <dbReference type="Proteomes" id="UP000829196"/>
    </source>
</evidence>
<evidence type="ECO:0000313" key="2">
    <source>
        <dbReference type="EMBL" id="KAI0500513.1"/>
    </source>
</evidence>
<sequence length="105" mass="11127">MAELESSSEEASAESCITSDWAKATGGGWETTTWGSVTWSAASMFEFASDGASDSSISWCALDWPSDSSISSFEQATLSDPDDLVATSVEFKREEPLDGVLTLPS</sequence>
<protein>
    <submittedName>
        <fullName evidence="2">Uncharacterized protein</fullName>
    </submittedName>
</protein>
<comment type="caution">
    <text evidence="2">The sequence shown here is derived from an EMBL/GenBank/DDBJ whole genome shotgun (WGS) entry which is preliminary data.</text>
</comment>
<organism evidence="2 3">
    <name type="scientific">Dendrobium nobile</name>
    <name type="common">Orchid</name>
    <dbReference type="NCBI Taxonomy" id="94219"/>
    <lineage>
        <taxon>Eukaryota</taxon>
        <taxon>Viridiplantae</taxon>
        <taxon>Streptophyta</taxon>
        <taxon>Embryophyta</taxon>
        <taxon>Tracheophyta</taxon>
        <taxon>Spermatophyta</taxon>
        <taxon>Magnoliopsida</taxon>
        <taxon>Liliopsida</taxon>
        <taxon>Asparagales</taxon>
        <taxon>Orchidaceae</taxon>
        <taxon>Epidendroideae</taxon>
        <taxon>Malaxideae</taxon>
        <taxon>Dendrobiinae</taxon>
        <taxon>Dendrobium</taxon>
    </lineage>
</organism>
<accession>A0A8T3AVL0</accession>
<feature type="compositionally biased region" description="Acidic residues" evidence="1">
    <location>
        <begin position="1"/>
        <end position="12"/>
    </location>
</feature>
<keyword evidence="3" id="KW-1185">Reference proteome</keyword>
<proteinExistence type="predicted"/>
<dbReference type="Proteomes" id="UP000829196">
    <property type="component" value="Unassembled WGS sequence"/>
</dbReference>
<feature type="region of interest" description="Disordered" evidence="1">
    <location>
        <begin position="1"/>
        <end position="29"/>
    </location>
</feature>
<gene>
    <name evidence="2" type="ORF">KFK09_018727</name>
</gene>
<dbReference type="AlphaFoldDB" id="A0A8T3AVL0"/>
<name>A0A8T3AVL0_DENNO</name>
<dbReference type="EMBL" id="JAGYWB010000013">
    <property type="protein sequence ID" value="KAI0500513.1"/>
    <property type="molecule type" value="Genomic_DNA"/>
</dbReference>
<reference evidence="2" key="1">
    <citation type="journal article" date="2022" name="Front. Genet.">
        <title>Chromosome-Scale Assembly of the Dendrobium nobile Genome Provides Insights Into the Molecular Mechanism of the Biosynthesis of the Medicinal Active Ingredient of Dendrobium.</title>
        <authorList>
            <person name="Xu Q."/>
            <person name="Niu S.-C."/>
            <person name="Li K.-L."/>
            <person name="Zheng P.-J."/>
            <person name="Zhang X.-J."/>
            <person name="Jia Y."/>
            <person name="Liu Y."/>
            <person name="Niu Y.-X."/>
            <person name="Yu L.-H."/>
            <person name="Chen D.-F."/>
            <person name="Zhang G.-Q."/>
        </authorList>
    </citation>
    <scope>NUCLEOTIDE SEQUENCE</scope>
    <source>
        <tissue evidence="2">Leaf</tissue>
    </source>
</reference>
<evidence type="ECO:0000256" key="1">
    <source>
        <dbReference type="SAM" id="MobiDB-lite"/>
    </source>
</evidence>